<reference evidence="11" key="1">
    <citation type="submission" date="2018-08" db="EMBL/GenBank/DDBJ databases">
        <authorList>
            <person name="Rossello M."/>
        </authorList>
    </citation>
    <scope>NUCLEOTIDE SEQUENCE [LARGE SCALE GENOMIC DNA]</scope>
    <source>
        <strain evidence="11">cv. Chinese Spring</strain>
    </source>
</reference>
<gene>
    <name evidence="11" type="primary">LOC123131825</name>
</gene>
<dbReference type="InterPro" id="IPR042197">
    <property type="entry name" value="Apaf_helical"/>
</dbReference>
<dbReference type="Pfam" id="PF18052">
    <property type="entry name" value="Rx_N"/>
    <property type="match status" value="1"/>
</dbReference>
<dbReference type="InterPro" id="IPR036388">
    <property type="entry name" value="WH-like_DNA-bd_sf"/>
</dbReference>
<evidence type="ECO:0008006" key="13">
    <source>
        <dbReference type="Google" id="ProtNLM"/>
    </source>
</evidence>
<dbReference type="Gramene" id="TraesJUL6A03G03278260.1">
    <property type="protein sequence ID" value="TraesJUL6A03G03278260.1.CDS1"/>
    <property type="gene ID" value="TraesJUL6A03G03278260"/>
</dbReference>
<dbReference type="STRING" id="4565.A0A3B6NJZ7"/>
<dbReference type="GO" id="GO:0042742">
    <property type="term" value="P:defense response to bacterium"/>
    <property type="evidence" value="ECO:0007669"/>
    <property type="project" value="UniProtKB-ARBA"/>
</dbReference>
<keyword evidence="6" id="KW-0175">Coiled coil</keyword>
<dbReference type="GO" id="GO:0043531">
    <property type="term" value="F:ADP binding"/>
    <property type="evidence" value="ECO:0007669"/>
    <property type="project" value="InterPro"/>
</dbReference>
<dbReference type="Gramene" id="TraesLDM6A03G03255310.1">
    <property type="protein sequence ID" value="TraesLDM6A03G03255310.1.CDS1"/>
    <property type="gene ID" value="TraesLDM6A03G03255310"/>
</dbReference>
<dbReference type="SMR" id="A0A3B6NJZ7"/>
<dbReference type="InterPro" id="IPR055414">
    <property type="entry name" value="LRR_R13L4/SHOC2-like"/>
</dbReference>
<evidence type="ECO:0000256" key="4">
    <source>
        <dbReference type="ARBA" id="ARBA00022741"/>
    </source>
</evidence>
<evidence type="ECO:0000259" key="8">
    <source>
        <dbReference type="Pfam" id="PF18052"/>
    </source>
</evidence>
<dbReference type="PANTHER" id="PTHR23155:SF1232">
    <property type="entry name" value="OS09G0270700 PROTEIN"/>
    <property type="match status" value="1"/>
</dbReference>
<dbReference type="GO" id="GO:0002758">
    <property type="term" value="P:innate immune response-activating signaling pathway"/>
    <property type="evidence" value="ECO:0007669"/>
    <property type="project" value="UniProtKB-ARBA"/>
</dbReference>
<keyword evidence="4" id="KW-0547">Nucleotide-binding</keyword>
<dbReference type="SUPFAM" id="SSF52058">
    <property type="entry name" value="L domain-like"/>
    <property type="match status" value="1"/>
</dbReference>
<dbReference type="Proteomes" id="UP000019116">
    <property type="component" value="Chromosome 6A"/>
</dbReference>
<organism evidence="11">
    <name type="scientific">Triticum aestivum</name>
    <name type="common">Wheat</name>
    <dbReference type="NCBI Taxonomy" id="4565"/>
    <lineage>
        <taxon>Eukaryota</taxon>
        <taxon>Viridiplantae</taxon>
        <taxon>Streptophyta</taxon>
        <taxon>Embryophyta</taxon>
        <taxon>Tracheophyta</taxon>
        <taxon>Spermatophyta</taxon>
        <taxon>Magnoliopsida</taxon>
        <taxon>Liliopsida</taxon>
        <taxon>Poales</taxon>
        <taxon>Poaceae</taxon>
        <taxon>BOP clade</taxon>
        <taxon>Pooideae</taxon>
        <taxon>Triticodae</taxon>
        <taxon>Triticeae</taxon>
        <taxon>Triticinae</taxon>
        <taxon>Triticum</taxon>
    </lineage>
</organism>
<dbReference type="InterPro" id="IPR002182">
    <property type="entry name" value="NB-ARC"/>
</dbReference>
<dbReference type="Gramene" id="TraesCS6A02G056200.1">
    <property type="protein sequence ID" value="TraesCS6A02G056200.1.cds1"/>
    <property type="gene ID" value="TraesCS6A02G056200"/>
</dbReference>
<dbReference type="EnsemblPlants" id="TraesCS6A02G056200.1">
    <property type="protein sequence ID" value="TraesCS6A02G056200.1.cds1"/>
    <property type="gene ID" value="TraesCS6A02G056200"/>
</dbReference>
<sequence>MAESALLLVIQKIGTAVAAETFNFTIPLLARKSAAVAALPNDMKMIRNQLELIRAFLEDTGRKGCTDRVIEAWTGQARKLAYDMEDIVDQFIYVVGKHNVQEGSWWCCMKKIAKKPQSLFTLDQIATAIGGIKQQLRELKENKDWTQPIGGVRNDILATEYDSHYAPGQDYSIADDELVGIDKDRKIWIKSLLLEGGPGRRLIALWGMGGIGKSTLVNSLYKSEASKFDCHAWVSVSQSYILEDIWRNMLRGLRKNFKEESDASNMNSTVEKVEKMSSEELQAELKQILGGKRYLIVLDDVWRPQHLQEIQQVLIDNGLGSRAITTTRSEEVAEVAELAEAGCKIKVEPLEADDAWRLFCRKAFPRFENNICPTELVQCGKDIVNKCGGLPLALVAIGSILSLKVRNVRVWRLFYEQLNWELHNNENLSHVEKILNLSYKYLPNHLKSCFLYCAMFPEDYWIQRKRLIRLWISEGFVPQAGALFLEEVAEGYLEELVQRSMLHVVERNSSGRLRRVQMHDIVRELAISQSKKECFSTTYDDTHVRDQHVGLDSRRVSVLRCKNGLGSSIHPAARLRSLIAFDSTVRSSAPLFPSESKYIAVLELSGLPIDTIPDSVGELFNIKYLGLDRTNVKKLPSSVTKLHNLETLSIRDGQCLSLPRGSQRLKRLRHILIYKMLDKTWSRFRSHESMVPFEGMWDLQELQSLHTVGANKVFVAKLGNLSQMRFLLITEVKSSYCPQLCDSISKLRHLSRLELRASYCEEVLQLDNLTLPKRLDKLTLVGGLSQGFLESPFFSKHGDELVRLELYYSQLVVDPTPRLYRLAKLSRIVLRSAYIGQARPVVANASEISKLRDELPADST</sequence>
<dbReference type="PRINTS" id="PR00364">
    <property type="entry name" value="DISEASERSIST"/>
</dbReference>
<dbReference type="KEGG" id="taes:123131825"/>
<feature type="domain" description="Disease resistance N-terminal" evidence="8">
    <location>
        <begin position="9"/>
        <end position="102"/>
    </location>
</feature>
<feature type="domain" description="NB-ARC" evidence="7">
    <location>
        <begin position="190"/>
        <end position="366"/>
    </location>
</feature>
<dbReference type="InterPro" id="IPR027417">
    <property type="entry name" value="P-loop_NTPase"/>
</dbReference>
<dbReference type="GO" id="GO:0009626">
    <property type="term" value="P:plant-type hypersensitive response"/>
    <property type="evidence" value="ECO:0007669"/>
    <property type="project" value="UniProtKB-ARBA"/>
</dbReference>
<dbReference type="Gene3D" id="1.10.10.10">
    <property type="entry name" value="Winged helix-like DNA-binding domain superfamily/Winged helix DNA-binding domain"/>
    <property type="match status" value="1"/>
</dbReference>
<dbReference type="Gramene" id="TraesCAD_scaffold_106840_01G000100.1">
    <property type="protein sequence ID" value="TraesCAD_scaffold_106840_01G000100.1"/>
    <property type="gene ID" value="TraesCAD_scaffold_106840_01G000100"/>
</dbReference>
<dbReference type="Gramene" id="TraesARI6A03G03207360.1">
    <property type="protein sequence ID" value="TraesARI6A03G03207360.1.CDS1"/>
    <property type="gene ID" value="TraesARI6A03G03207360"/>
</dbReference>
<keyword evidence="3" id="KW-0677">Repeat</keyword>
<dbReference type="CDD" id="cd14798">
    <property type="entry name" value="RX-CC_like"/>
    <property type="match status" value="1"/>
</dbReference>
<dbReference type="Gramene" id="TraesCS6A03G0126500.1">
    <property type="protein sequence ID" value="TraesCS6A03G0126500.1.CDS1"/>
    <property type="gene ID" value="TraesCS6A03G0126500"/>
</dbReference>
<evidence type="ECO:0000259" key="10">
    <source>
        <dbReference type="Pfam" id="PF23598"/>
    </source>
</evidence>
<keyword evidence="2" id="KW-0433">Leucine-rich repeat</keyword>
<feature type="domain" description="Disease resistance protein winged helix" evidence="9">
    <location>
        <begin position="455"/>
        <end position="526"/>
    </location>
</feature>
<dbReference type="InterPro" id="IPR038005">
    <property type="entry name" value="RX-like_CC"/>
</dbReference>
<reference evidence="11" key="2">
    <citation type="submission" date="2018-10" db="UniProtKB">
        <authorList>
            <consortium name="EnsemblPlants"/>
        </authorList>
    </citation>
    <scope>IDENTIFICATION</scope>
</reference>
<protein>
    <recommendedName>
        <fullName evidence="13">NB-ARC domain-containing protein</fullName>
    </recommendedName>
</protein>
<dbReference type="Gramene" id="TraesSTA6A03G03242090.2">
    <property type="protein sequence ID" value="TraesSTA6A03G03242090.2.CDS1"/>
    <property type="gene ID" value="TraesSTA6A03G03242090"/>
</dbReference>
<dbReference type="Gene3D" id="3.80.10.10">
    <property type="entry name" value="Ribonuclease Inhibitor"/>
    <property type="match status" value="1"/>
</dbReference>
<dbReference type="InterPro" id="IPR044974">
    <property type="entry name" value="Disease_R_plants"/>
</dbReference>
<dbReference type="Pfam" id="PF00931">
    <property type="entry name" value="NB-ARC"/>
    <property type="match status" value="1"/>
</dbReference>
<dbReference type="RefSeq" id="XP_044407440.1">
    <property type="nucleotide sequence ID" value="XM_044551505.1"/>
</dbReference>
<evidence type="ECO:0000256" key="3">
    <source>
        <dbReference type="ARBA" id="ARBA00022737"/>
    </source>
</evidence>
<dbReference type="OrthoDB" id="646178at2759"/>
<dbReference type="Pfam" id="PF23559">
    <property type="entry name" value="WHD_DRP"/>
    <property type="match status" value="1"/>
</dbReference>
<dbReference type="InterPro" id="IPR058922">
    <property type="entry name" value="WHD_DRP"/>
</dbReference>
<keyword evidence="5" id="KW-0611">Plant defense</keyword>
<dbReference type="RefSeq" id="XP_044407441.1">
    <property type="nucleotide sequence ID" value="XM_044551506.1"/>
</dbReference>
<evidence type="ECO:0000259" key="7">
    <source>
        <dbReference type="Pfam" id="PF00931"/>
    </source>
</evidence>
<dbReference type="Gramene" id="TraesLDM6A03G03255310.2">
    <property type="protein sequence ID" value="TraesLDM6A03G03255310.2.CDS1"/>
    <property type="gene ID" value="TraesLDM6A03G03255310"/>
</dbReference>
<dbReference type="SUPFAM" id="SSF52540">
    <property type="entry name" value="P-loop containing nucleoside triphosphate hydrolases"/>
    <property type="match status" value="1"/>
</dbReference>
<dbReference type="InterPro" id="IPR041118">
    <property type="entry name" value="Rx_N"/>
</dbReference>
<evidence type="ECO:0000259" key="9">
    <source>
        <dbReference type="Pfam" id="PF23559"/>
    </source>
</evidence>
<proteinExistence type="inferred from homology"/>
<dbReference type="FunFam" id="1.10.10.10:FF:000322">
    <property type="entry name" value="Probable disease resistance protein At1g63360"/>
    <property type="match status" value="1"/>
</dbReference>
<evidence type="ECO:0000313" key="11">
    <source>
        <dbReference type="EnsemblPlants" id="TraesCS6A02G056200.1.cds1"/>
    </source>
</evidence>
<dbReference type="GeneID" id="123131825"/>
<dbReference type="Gramene" id="TraesSTA6A03G03242090.1">
    <property type="protein sequence ID" value="TraesSTA6A03G03242090.1.CDS1"/>
    <property type="gene ID" value="TraesSTA6A03G03242090"/>
</dbReference>
<dbReference type="Pfam" id="PF23598">
    <property type="entry name" value="LRR_14"/>
    <property type="match status" value="1"/>
</dbReference>
<evidence type="ECO:0000256" key="1">
    <source>
        <dbReference type="ARBA" id="ARBA00008894"/>
    </source>
</evidence>
<evidence type="ECO:0000256" key="6">
    <source>
        <dbReference type="ARBA" id="ARBA00023054"/>
    </source>
</evidence>
<dbReference type="PANTHER" id="PTHR23155">
    <property type="entry name" value="DISEASE RESISTANCE PROTEIN RP"/>
    <property type="match status" value="1"/>
</dbReference>
<keyword evidence="12" id="KW-1185">Reference proteome</keyword>
<dbReference type="FunFam" id="3.40.50.300:FF:001091">
    <property type="entry name" value="Probable disease resistance protein At1g61300"/>
    <property type="match status" value="1"/>
</dbReference>
<dbReference type="Gene3D" id="1.10.8.430">
    <property type="entry name" value="Helical domain of apoptotic protease-activating factors"/>
    <property type="match status" value="1"/>
</dbReference>
<dbReference type="Gene3D" id="3.40.50.300">
    <property type="entry name" value="P-loop containing nucleotide triphosphate hydrolases"/>
    <property type="match status" value="1"/>
</dbReference>
<evidence type="ECO:0000313" key="12">
    <source>
        <dbReference type="Proteomes" id="UP000019116"/>
    </source>
</evidence>
<feature type="domain" description="Disease resistance R13L4/SHOC-2-like LRR" evidence="10">
    <location>
        <begin position="575"/>
        <end position="783"/>
    </location>
</feature>
<name>A0A3B6NJZ7_WHEAT</name>
<dbReference type="AlphaFoldDB" id="A0A3B6NJZ7"/>
<dbReference type="InterPro" id="IPR032675">
    <property type="entry name" value="LRR_dom_sf"/>
</dbReference>
<dbReference type="Gramene" id="TraesCLE_scaffold_102875_01G000100.1">
    <property type="protein sequence ID" value="TraesCLE_scaffold_102875_01G000100.1"/>
    <property type="gene ID" value="TraesCLE_scaffold_102875_01G000100"/>
</dbReference>
<evidence type="ECO:0000256" key="2">
    <source>
        <dbReference type="ARBA" id="ARBA00022614"/>
    </source>
</evidence>
<dbReference type="Gene3D" id="1.20.5.4130">
    <property type="match status" value="1"/>
</dbReference>
<evidence type="ECO:0000256" key="5">
    <source>
        <dbReference type="ARBA" id="ARBA00022821"/>
    </source>
</evidence>
<accession>A0A3B6NJZ7</accession>
<dbReference type="Gramene" id="TraesMAC6A03G03251090.1">
    <property type="protein sequence ID" value="TraesMAC6A03G03251090.1.CDS1"/>
    <property type="gene ID" value="TraesMAC6A03G03251090"/>
</dbReference>
<comment type="similarity">
    <text evidence="1">Belongs to the disease resistance NB-LRR family.</text>
</comment>
<dbReference type="OMA" id="YELEDIW"/>